<evidence type="ECO:0000256" key="6">
    <source>
        <dbReference type="ARBA" id="ARBA00022989"/>
    </source>
</evidence>
<comment type="subcellular location">
    <subcellularLocation>
        <location evidence="1">Membrane</location>
        <topology evidence="1">Multi-pass membrane protein</topology>
    </subcellularLocation>
</comment>
<feature type="domain" description="ABC transmembrane type-1" evidence="10">
    <location>
        <begin position="38"/>
        <end position="396"/>
    </location>
</feature>
<evidence type="ECO:0000256" key="3">
    <source>
        <dbReference type="ARBA" id="ARBA00022692"/>
    </source>
</evidence>
<dbReference type="Pfam" id="PF00005">
    <property type="entry name" value="ABC_tran"/>
    <property type="match status" value="2"/>
</dbReference>
<comment type="similarity">
    <text evidence="2">Belongs to the ABC transporter superfamily. ABCB family. Multidrug resistance exporter (TC 3.A.1.201) subfamily.</text>
</comment>
<dbReference type="InterPro" id="IPR011527">
    <property type="entry name" value="ABC1_TM_dom"/>
</dbReference>
<feature type="transmembrane region" description="Helical" evidence="8">
    <location>
        <begin position="367"/>
        <end position="388"/>
    </location>
</feature>
<dbReference type="CDD" id="cd18577">
    <property type="entry name" value="ABC_6TM_Pgp_ABCB1_D1_like"/>
    <property type="match status" value="1"/>
</dbReference>
<dbReference type="Gene3D" id="3.40.50.300">
    <property type="entry name" value="P-loop containing nucleotide triphosphate hydrolases"/>
    <property type="match status" value="2"/>
</dbReference>
<dbReference type="SMART" id="SM00382">
    <property type="entry name" value="AAA"/>
    <property type="match status" value="2"/>
</dbReference>
<dbReference type="InterPro" id="IPR003593">
    <property type="entry name" value="AAA+_ATPase"/>
</dbReference>
<dbReference type="CDD" id="cd18578">
    <property type="entry name" value="ABC_6TM_Pgp_ABCB1_D2_like"/>
    <property type="match status" value="1"/>
</dbReference>
<dbReference type="CDD" id="cd03249">
    <property type="entry name" value="ABC_MTABC3_MDL1_MDL2"/>
    <property type="match status" value="1"/>
</dbReference>
<evidence type="ECO:0000256" key="7">
    <source>
        <dbReference type="ARBA" id="ARBA00023136"/>
    </source>
</evidence>
<dbReference type="PANTHER" id="PTHR43394">
    <property type="entry name" value="ATP-DEPENDENT PERMEASE MDL1, MITOCHONDRIAL"/>
    <property type="match status" value="1"/>
</dbReference>
<dbReference type="Gene3D" id="1.20.1560.10">
    <property type="entry name" value="ABC transporter type 1, transmembrane domain"/>
    <property type="match status" value="1"/>
</dbReference>
<keyword evidence="3 8" id="KW-0812">Transmembrane</keyword>
<feature type="transmembrane region" description="Helical" evidence="8">
    <location>
        <begin position="860"/>
        <end position="888"/>
    </location>
</feature>
<keyword evidence="5" id="KW-0067">ATP-binding</keyword>
<dbReference type="PROSITE" id="PS50893">
    <property type="entry name" value="ABC_TRANSPORTER_2"/>
    <property type="match status" value="2"/>
</dbReference>
<evidence type="ECO:0000259" key="9">
    <source>
        <dbReference type="PROSITE" id="PS50893"/>
    </source>
</evidence>
<feature type="transmembrane region" description="Helical" evidence="8">
    <location>
        <begin position="153"/>
        <end position="177"/>
    </location>
</feature>
<evidence type="ECO:0000256" key="1">
    <source>
        <dbReference type="ARBA" id="ARBA00004141"/>
    </source>
</evidence>
<evidence type="ECO:0000256" key="4">
    <source>
        <dbReference type="ARBA" id="ARBA00022741"/>
    </source>
</evidence>
<keyword evidence="4" id="KW-0547">Nucleotide-binding</keyword>
<feature type="transmembrane region" description="Helical" evidence="8">
    <location>
        <begin position="335"/>
        <end position="355"/>
    </location>
</feature>
<dbReference type="Pfam" id="PF00664">
    <property type="entry name" value="ABC_membrane"/>
    <property type="match status" value="2"/>
</dbReference>
<name>A0ABN7T2H2_OIKDI</name>
<evidence type="ECO:0000313" key="11">
    <source>
        <dbReference type="EMBL" id="CAG5110636.1"/>
    </source>
</evidence>
<evidence type="ECO:0000256" key="8">
    <source>
        <dbReference type="SAM" id="Phobius"/>
    </source>
</evidence>
<dbReference type="PROSITE" id="PS00211">
    <property type="entry name" value="ABC_TRANSPORTER_1"/>
    <property type="match status" value="2"/>
</dbReference>
<evidence type="ECO:0000256" key="5">
    <source>
        <dbReference type="ARBA" id="ARBA00022840"/>
    </source>
</evidence>
<dbReference type="InterPro" id="IPR017871">
    <property type="entry name" value="ABC_transporter-like_CS"/>
</dbReference>
<feature type="transmembrane region" description="Helical" evidence="8">
    <location>
        <begin position="255"/>
        <end position="274"/>
    </location>
</feature>
<sequence>MKENTKEKGEEEKEVELKKRGIIDLYKYADGLDILMIVISGFFAIIAGLLVPAAYIIFGDMTDTFVDFGFLGDCSDAEAYEKCFPGNFTEDLDLDLNFNFTICEFAVENFDYFHDCAKEAVGGCVADPDNATQICTLLEDFDNFDFLGTMTEYSLYFCYLAIAQTLTAAFATSLSMFSAQRQANRIRKAYFAATLRQEVAYYDTVDSAVTAQAMTQESKKIQDAIGEKYSTSLKCLASFVGGCGLGFYYEWKYSLAIFAFLPAIAISATLMFMVDKKMRRVRDASYAKSNTVAEEVFSGIRTVAAFGKEIYELNRFNSSLELSKKNGIKFAPLKGLAMGFLPCVMYVMFGFGFWYGGQLILFEGWTVGEMFTCLLVVLIGVTLLSLFFTNLEYFTSAIVAAEKLYHLIERESTVNYESSAGASVSEKFEAAIEIKNLSFKYPTRDQTVLNGISIDVKSGQTVALVGESGSGKSTVIQLLQRFYNYEHGEILIGGKRIEHYSVQELRNQIGVVNQEPILFNKTIAENIRLGCPEASDKEIEAALAEANALDFVKKLPEGIHTMAGQQGGLLSGGQKQRICIARVLVKKPKLVLLDEATSALDLNSEALVQKSLENMGVNRTVVVVAHRLATIRNADVIYALRDGKVVEYGTHEELIKKKGYYEQLCMLQGMAQEQGKEEKVKKTEIVEKTKNENETDFGIDSRDIYTKSVFAELMKLNKPELCYIIFGCFFALIAGAVEPFFAVAIADFIYVFSESKDADGNPITDEKREEEVLVWALVTGGLGVILMVTVFLEYSCLGKAGEELTYRVRSLTFRSIVHQEMAFFDQEEHTTAQLQNKLATDGDAIQGATGTRVANVIKNFMTLLVSLAIGFFFNWIIAFVAIAFIPLIGACQVVINRMLSGAGAEAERIAFESAQIIASESTKNIRTVTSLQCQRTLKNEFAKNLEKPAKQQRKKAIVVGLAMGFADSSLFLAYASCFWLGAWLIDNGTYESTEFDNIFKAMMGVVLEPCKPSINVENCGGGVEQLENCQIKMQSINFAYPTRPKNQILKNFELELKPGETVALVGESGQGKSTMVQLILRFYDADGDILIDGVRLKSLNISYLRSMIGLVSQEPVLFNGSIRENILYGSQNKNIPESEIEKVCQQANVLEFAAKMANGLDTNVGERGGKLSGGQKQRVAIARALIRNPKIMLFDEATSALDNESETIVKKALDEARKGKTCLVIAHRLSSISFADKIGVLKEGKIIEFGSHEELFAKRGAYFELMQSQV</sequence>
<dbReference type="InterPro" id="IPR036640">
    <property type="entry name" value="ABC1_TM_sf"/>
</dbReference>
<keyword evidence="6 8" id="KW-1133">Transmembrane helix</keyword>
<feature type="domain" description="ABC transporter" evidence="9">
    <location>
        <begin position="1031"/>
        <end position="1268"/>
    </location>
</feature>
<feature type="domain" description="ABC transmembrane type-1" evidence="10">
    <location>
        <begin position="725"/>
        <end position="989"/>
    </location>
</feature>
<feature type="transmembrane region" description="Helical" evidence="8">
    <location>
        <begin position="229"/>
        <end position="249"/>
    </location>
</feature>
<evidence type="ECO:0000259" key="10">
    <source>
        <dbReference type="PROSITE" id="PS50929"/>
    </source>
</evidence>
<protein>
    <submittedName>
        <fullName evidence="11">Oidioi.mRNA.OKI2018_I69.chr2.g5018.t1.cds</fullName>
    </submittedName>
</protein>
<dbReference type="InterPro" id="IPR027417">
    <property type="entry name" value="P-loop_NTPase"/>
</dbReference>
<dbReference type="PANTHER" id="PTHR43394:SF27">
    <property type="entry name" value="ATP-DEPENDENT TRANSLOCASE ABCB1-LIKE"/>
    <property type="match status" value="1"/>
</dbReference>
<proteinExistence type="inferred from homology"/>
<keyword evidence="12" id="KW-1185">Reference proteome</keyword>
<dbReference type="EMBL" id="OU015567">
    <property type="protein sequence ID" value="CAG5110636.1"/>
    <property type="molecule type" value="Genomic_DNA"/>
</dbReference>
<evidence type="ECO:0000313" key="12">
    <source>
        <dbReference type="Proteomes" id="UP001158576"/>
    </source>
</evidence>
<accession>A0ABN7T2H2</accession>
<gene>
    <name evidence="11" type="ORF">OKIOD_LOCUS13783</name>
</gene>
<feature type="transmembrane region" description="Helical" evidence="8">
    <location>
        <begin position="721"/>
        <end position="752"/>
    </location>
</feature>
<dbReference type="SUPFAM" id="SSF90123">
    <property type="entry name" value="ABC transporter transmembrane region"/>
    <property type="match status" value="2"/>
</dbReference>
<keyword evidence="7 8" id="KW-0472">Membrane</keyword>
<reference evidence="11 12" key="1">
    <citation type="submission" date="2021-04" db="EMBL/GenBank/DDBJ databases">
        <authorList>
            <person name="Bliznina A."/>
        </authorList>
    </citation>
    <scope>NUCLEOTIDE SEQUENCE [LARGE SCALE GENOMIC DNA]</scope>
</reference>
<feature type="transmembrane region" description="Helical" evidence="8">
    <location>
        <begin position="772"/>
        <end position="792"/>
    </location>
</feature>
<feature type="domain" description="ABC transporter" evidence="9">
    <location>
        <begin position="432"/>
        <end position="667"/>
    </location>
</feature>
<dbReference type="SUPFAM" id="SSF52540">
    <property type="entry name" value="P-loop containing nucleoside triphosphate hydrolases"/>
    <property type="match status" value="2"/>
</dbReference>
<organism evidence="11 12">
    <name type="scientific">Oikopleura dioica</name>
    <name type="common">Tunicate</name>
    <dbReference type="NCBI Taxonomy" id="34765"/>
    <lineage>
        <taxon>Eukaryota</taxon>
        <taxon>Metazoa</taxon>
        <taxon>Chordata</taxon>
        <taxon>Tunicata</taxon>
        <taxon>Appendicularia</taxon>
        <taxon>Copelata</taxon>
        <taxon>Oikopleuridae</taxon>
        <taxon>Oikopleura</taxon>
    </lineage>
</organism>
<evidence type="ECO:0000256" key="2">
    <source>
        <dbReference type="ARBA" id="ARBA00007577"/>
    </source>
</evidence>
<dbReference type="PROSITE" id="PS50929">
    <property type="entry name" value="ABC_TM1F"/>
    <property type="match status" value="2"/>
</dbReference>
<dbReference type="InterPro" id="IPR003439">
    <property type="entry name" value="ABC_transporter-like_ATP-bd"/>
</dbReference>
<dbReference type="Proteomes" id="UP001158576">
    <property type="component" value="Chromosome 2"/>
</dbReference>
<dbReference type="InterPro" id="IPR039421">
    <property type="entry name" value="Type_1_exporter"/>
</dbReference>
<feature type="transmembrane region" description="Helical" evidence="8">
    <location>
        <begin position="34"/>
        <end position="58"/>
    </location>
</feature>